<evidence type="ECO:0000256" key="5">
    <source>
        <dbReference type="ARBA" id="ARBA00022801"/>
    </source>
</evidence>
<evidence type="ECO:0000256" key="11">
    <source>
        <dbReference type="ARBA" id="ARBA00048781"/>
    </source>
</evidence>
<evidence type="ECO:0000256" key="10">
    <source>
        <dbReference type="ARBA" id="ARBA00048174"/>
    </source>
</evidence>
<keyword evidence="8" id="KW-0464">Manganese</keyword>
<evidence type="ECO:0000256" key="1">
    <source>
        <dbReference type="ARBA" id="ARBA00001936"/>
    </source>
</evidence>
<dbReference type="InterPro" id="IPR026533">
    <property type="entry name" value="NTPase/PRRC1"/>
</dbReference>
<dbReference type="Pfam" id="PF01931">
    <property type="entry name" value="NTPase_I-T"/>
    <property type="match status" value="1"/>
</dbReference>
<dbReference type="Gene3D" id="3.90.950.10">
    <property type="match status" value="1"/>
</dbReference>
<evidence type="ECO:0000256" key="8">
    <source>
        <dbReference type="ARBA" id="ARBA00023211"/>
    </source>
</evidence>
<dbReference type="AlphaFoldDB" id="A0A5U3G4Q7"/>
<dbReference type="GO" id="GO:0000166">
    <property type="term" value="F:nucleotide binding"/>
    <property type="evidence" value="ECO:0007669"/>
    <property type="project" value="UniProtKB-KW"/>
</dbReference>
<evidence type="ECO:0000313" key="13">
    <source>
        <dbReference type="EMBL" id="EBP4060792.1"/>
    </source>
</evidence>
<keyword evidence="4" id="KW-0547">Nucleotide-binding</keyword>
<gene>
    <name evidence="13" type="ORF">Z599_24245</name>
</gene>
<dbReference type="GO" id="GO:0103023">
    <property type="term" value="F:ITPase activity"/>
    <property type="evidence" value="ECO:0007669"/>
    <property type="project" value="UniProtKB-EC"/>
</dbReference>
<dbReference type="InterPro" id="IPR029001">
    <property type="entry name" value="ITPase-like_fam"/>
</dbReference>
<comment type="catalytic activity">
    <reaction evidence="11">
        <text>XTP + H2O = XDP + phosphate + H(+)</text>
        <dbReference type="Rhea" id="RHEA:28406"/>
        <dbReference type="ChEBI" id="CHEBI:15377"/>
        <dbReference type="ChEBI" id="CHEBI:15378"/>
        <dbReference type="ChEBI" id="CHEBI:43474"/>
        <dbReference type="ChEBI" id="CHEBI:59884"/>
        <dbReference type="ChEBI" id="CHEBI:61314"/>
        <dbReference type="EC" id="3.6.1.73"/>
    </reaction>
</comment>
<comment type="caution">
    <text evidence="13">The sequence shown here is derived from an EMBL/GenBank/DDBJ whole genome shotgun (WGS) entry which is preliminary data.</text>
</comment>
<organism evidence="13">
    <name type="scientific">Salmonella enterica I</name>
    <dbReference type="NCBI Taxonomy" id="59201"/>
    <lineage>
        <taxon>Bacteria</taxon>
        <taxon>Pseudomonadati</taxon>
        <taxon>Pseudomonadota</taxon>
        <taxon>Gammaproteobacteria</taxon>
        <taxon>Enterobacterales</taxon>
        <taxon>Enterobacteriaceae</taxon>
        <taxon>Salmonella</taxon>
    </lineage>
</organism>
<dbReference type="EMBL" id="AAGLQK010000052">
    <property type="protein sequence ID" value="EBP4060792.1"/>
    <property type="molecule type" value="Genomic_DNA"/>
</dbReference>
<comment type="catalytic activity">
    <reaction evidence="10">
        <text>ITP + H2O = IDP + phosphate + H(+)</text>
        <dbReference type="Rhea" id="RHEA:28330"/>
        <dbReference type="ChEBI" id="CHEBI:15377"/>
        <dbReference type="ChEBI" id="CHEBI:15378"/>
        <dbReference type="ChEBI" id="CHEBI:43474"/>
        <dbReference type="ChEBI" id="CHEBI:58280"/>
        <dbReference type="ChEBI" id="CHEBI:61402"/>
        <dbReference type="EC" id="3.6.1.73"/>
    </reaction>
</comment>
<keyword evidence="3" id="KW-0479">Metal-binding</keyword>
<feature type="domain" description="Non-canonical purine NTP phosphatase/PRRC1" evidence="12">
    <location>
        <begin position="29"/>
        <end position="192"/>
    </location>
</feature>
<dbReference type="SUPFAM" id="SSF52972">
    <property type="entry name" value="ITPase-like"/>
    <property type="match status" value="1"/>
</dbReference>
<evidence type="ECO:0000256" key="2">
    <source>
        <dbReference type="ARBA" id="ARBA00001946"/>
    </source>
</evidence>
<proteinExistence type="predicted"/>
<evidence type="ECO:0000256" key="4">
    <source>
        <dbReference type="ARBA" id="ARBA00022741"/>
    </source>
</evidence>
<keyword evidence="7" id="KW-0546">Nucleotide metabolism</keyword>
<reference evidence="13" key="1">
    <citation type="submission" date="2018-07" db="EMBL/GenBank/DDBJ databases">
        <authorList>
            <consortium name="GenomeTrakr network: Whole genome sequencing for foodborne pathogen traceback"/>
        </authorList>
    </citation>
    <scope>NUCLEOTIDE SEQUENCE</scope>
    <source>
        <strain evidence="13">MDH-2013-00175</strain>
    </source>
</reference>
<dbReference type="GO" id="GO:0046872">
    <property type="term" value="F:metal ion binding"/>
    <property type="evidence" value="ECO:0007669"/>
    <property type="project" value="UniProtKB-KW"/>
</dbReference>
<sequence>MTLCNKLKTPRLYSGFMKMQNKELIILLASNNKAKESALNTVLSLLFKKYKLETYNSESGVSNTPLTDEEAIQGCINRINQIYKHSPLFSIYVSMEGLIKKESFGCFVYGWAAIKTNRSPKVYYGCSGKVMLPEYIYNKCLNGEELSEIIKHEYIKLSSYNELWGTNGILTSGVYTRVDEFITALSCAFGSLIEDNRTILDSTLVNSKSII</sequence>
<protein>
    <recommendedName>
        <fullName evidence="9">inosine/xanthosine triphosphatase</fullName>
        <ecNumber evidence="9">3.6.1.73</ecNumber>
    </recommendedName>
</protein>
<dbReference type="InterPro" id="IPR050299">
    <property type="entry name" value="YjjX_NTPase"/>
</dbReference>
<accession>A0A5U3G4Q7</accession>
<keyword evidence="5" id="KW-0378">Hydrolase</keyword>
<dbReference type="PANTHER" id="PTHR34699:SF2">
    <property type="entry name" value="NON-CANONICAL PURINE NTP PHOSPHATASE_PRRC1 DOMAIN-CONTAINING PROTEIN"/>
    <property type="match status" value="1"/>
</dbReference>
<dbReference type="EC" id="3.6.1.73" evidence="9"/>
<evidence type="ECO:0000259" key="12">
    <source>
        <dbReference type="Pfam" id="PF01931"/>
    </source>
</evidence>
<keyword evidence="6" id="KW-0460">Magnesium</keyword>
<evidence type="ECO:0000256" key="3">
    <source>
        <dbReference type="ARBA" id="ARBA00022723"/>
    </source>
</evidence>
<evidence type="ECO:0000256" key="9">
    <source>
        <dbReference type="ARBA" id="ARBA00038901"/>
    </source>
</evidence>
<evidence type="ECO:0000256" key="7">
    <source>
        <dbReference type="ARBA" id="ARBA00023080"/>
    </source>
</evidence>
<evidence type="ECO:0000256" key="6">
    <source>
        <dbReference type="ARBA" id="ARBA00022842"/>
    </source>
</evidence>
<comment type="cofactor">
    <cofactor evidence="1">
        <name>Mn(2+)</name>
        <dbReference type="ChEBI" id="CHEBI:29035"/>
    </cofactor>
</comment>
<dbReference type="GO" id="GO:0009117">
    <property type="term" value="P:nucleotide metabolic process"/>
    <property type="evidence" value="ECO:0007669"/>
    <property type="project" value="UniProtKB-KW"/>
</dbReference>
<comment type="cofactor">
    <cofactor evidence="2">
        <name>Mg(2+)</name>
        <dbReference type="ChEBI" id="CHEBI:18420"/>
    </cofactor>
</comment>
<name>A0A5U3G4Q7_SALET</name>
<dbReference type="PANTHER" id="PTHR34699">
    <property type="match status" value="1"/>
</dbReference>
<dbReference type="GO" id="GO:0006772">
    <property type="term" value="P:thiamine metabolic process"/>
    <property type="evidence" value="ECO:0007669"/>
    <property type="project" value="TreeGrafter"/>
</dbReference>